<dbReference type="EMBL" id="JAGGKT010000012">
    <property type="protein sequence ID" value="MBP1933609.1"/>
    <property type="molecule type" value="Genomic_DNA"/>
</dbReference>
<name>A0ABS4GTN7_9BACL</name>
<evidence type="ECO:0000256" key="1">
    <source>
        <dbReference type="SAM" id="Phobius"/>
    </source>
</evidence>
<accession>A0ABS4GTN7</accession>
<proteinExistence type="predicted"/>
<dbReference type="PANTHER" id="PTHR35283">
    <property type="entry name" value="T12C22.21 PROTEIN"/>
    <property type="match status" value="1"/>
</dbReference>
<keyword evidence="3" id="KW-1185">Reference proteome</keyword>
<keyword evidence="1" id="KW-1133">Transmembrane helix</keyword>
<dbReference type="PANTHER" id="PTHR35283:SF3">
    <property type="entry name" value="T12C22.21 PROTEIN"/>
    <property type="match status" value="1"/>
</dbReference>
<organism evidence="2 3">
    <name type="scientific">Ammoniphilus resinae</name>
    <dbReference type="NCBI Taxonomy" id="861532"/>
    <lineage>
        <taxon>Bacteria</taxon>
        <taxon>Bacillati</taxon>
        <taxon>Bacillota</taxon>
        <taxon>Bacilli</taxon>
        <taxon>Bacillales</taxon>
        <taxon>Paenibacillaceae</taxon>
        <taxon>Aneurinibacillus group</taxon>
        <taxon>Ammoniphilus</taxon>
    </lineage>
</organism>
<gene>
    <name evidence="2" type="ORF">J2Z37_003622</name>
</gene>
<feature type="transmembrane region" description="Helical" evidence="1">
    <location>
        <begin position="97"/>
        <end position="121"/>
    </location>
</feature>
<evidence type="ECO:0000313" key="3">
    <source>
        <dbReference type="Proteomes" id="UP001519343"/>
    </source>
</evidence>
<keyword evidence="1" id="KW-0472">Membrane</keyword>
<protein>
    <submittedName>
        <fullName evidence="2">ABC-type phosphate/phosphonate transport system permease subunit</fullName>
    </submittedName>
</protein>
<feature type="transmembrane region" description="Helical" evidence="1">
    <location>
        <begin position="69"/>
        <end position="91"/>
    </location>
</feature>
<dbReference type="Pfam" id="PF11255">
    <property type="entry name" value="DUF3054"/>
    <property type="match status" value="1"/>
</dbReference>
<reference evidence="2 3" key="1">
    <citation type="submission" date="2021-03" db="EMBL/GenBank/DDBJ databases">
        <title>Genomic Encyclopedia of Type Strains, Phase IV (KMG-IV): sequencing the most valuable type-strain genomes for metagenomic binning, comparative biology and taxonomic classification.</title>
        <authorList>
            <person name="Goeker M."/>
        </authorList>
    </citation>
    <scope>NUCLEOTIDE SEQUENCE [LARGE SCALE GENOMIC DNA]</scope>
    <source>
        <strain evidence="2 3">DSM 24738</strain>
    </source>
</reference>
<feature type="transmembrane region" description="Helical" evidence="1">
    <location>
        <begin position="39"/>
        <end position="57"/>
    </location>
</feature>
<dbReference type="Proteomes" id="UP001519343">
    <property type="component" value="Unassembled WGS sequence"/>
</dbReference>
<dbReference type="RefSeq" id="WP_209811625.1">
    <property type="nucleotide sequence ID" value="NZ_JAGGKT010000012.1"/>
</dbReference>
<keyword evidence="1" id="KW-0812">Transmembrane</keyword>
<sequence>MNKTTLVLILGDLLALMAFVISGRIEHGLQINWHETTTTAIPFIVSWLAVASSVGLYKEKAVATIQVTIKTTLLVTIVAVPLGLFLRALYLHRDVPFPFLVVALVFTAIFMVGWRTIFVWLKKKRA</sequence>
<comment type="caution">
    <text evidence="2">The sequence shown here is derived from an EMBL/GenBank/DDBJ whole genome shotgun (WGS) entry which is preliminary data.</text>
</comment>
<dbReference type="InterPro" id="IPR021414">
    <property type="entry name" value="DUF3054"/>
</dbReference>
<evidence type="ECO:0000313" key="2">
    <source>
        <dbReference type="EMBL" id="MBP1933609.1"/>
    </source>
</evidence>